<comment type="caution">
    <text evidence="2">The sequence shown here is derived from an EMBL/GenBank/DDBJ whole genome shotgun (WGS) entry which is preliminary data.</text>
</comment>
<evidence type="ECO:0000313" key="3">
    <source>
        <dbReference type="Proteomes" id="UP001444661"/>
    </source>
</evidence>
<feature type="domain" description="T6SS Phospholipase effector Tle1-like catalytic" evidence="1">
    <location>
        <begin position="76"/>
        <end position="154"/>
    </location>
</feature>
<accession>A0ABR1SDE1</accession>
<gene>
    <name evidence="2" type="ORF">PG993_011149</name>
</gene>
<sequence>MSTLPSLSSQGSGRGSRQPRLHFVSFNGTWAGGVLGCRKTVVSEFVKLISTHENVFETPINGVGSDIGFIDRIVGGAWAARYLAMLIDVLGLPRDGDERLYNMLYKACHRDTIITREAAEQMLQGYERWTDVKIDALCCFDTVGSLGLPLTGLAKPLAILGARKRNNVDVVSDVASIFWTLD</sequence>
<evidence type="ECO:0000259" key="1">
    <source>
        <dbReference type="Pfam" id="PF09994"/>
    </source>
</evidence>
<organism evidence="2 3">
    <name type="scientific">Apiospora rasikravindrae</name>
    <dbReference type="NCBI Taxonomy" id="990691"/>
    <lineage>
        <taxon>Eukaryota</taxon>
        <taxon>Fungi</taxon>
        <taxon>Dikarya</taxon>
        <taxon>Ascomycota</taxon>
        <taxon>Pezizomycotina</taxon>
        <taxon>Sordariomycetes</taxon>
        <taxon>Xylariomycetidae</taxon>
        <taxon>Amphisphaeriales</taxon>
        <taxon>Apiosporaceae</taxon>
        <taxon>Apiospora</taxon>
    </lineage>
</organism>
<dbReference type="Pfam" id="PF09994">
    <property type="entry name" value="T6SS_Tle1-like_cat"/>
    <property type="match status" value="1"/>
</dbReference>
<proteinExistence type="predicted"/>
<dbReference type="Proteomes" id="UP001444661">
    <property type="component" value="Unassembled WGS sequence"/>
</dbReference>
<evidence type="ECO:0000313" key="2">
    <source>
        <dbReference type="EMBL" id="KAK8029858.1"/>
    </source>
</evidence>
<dbReference type="InterPro" id="IPR018712">
    <property type="entry name" value="Tle1-like_cat"/>
</dbReference>
<name>A0ABR1SDE1_9PEZI</name>
<keyword evidence="3" id="KW-1185">Reference proteome</keyword>
<protein>
    <recommendedName>
        <fullName evidence="1">T6SS Phospholipase effector Tle1-like catalytic domain-containing protein</fullName>
    </recommendedName>
</protein>
<dbReference type="EMBL" id="JAQQWK010000010">
    <property type="protein sequence ID" value="KAK8029858.1"/>
    <property type="molecule type" value="Genomic_DNA"/>
</dbReference>
<reference evidence="2 3" key="1">
    <citation type="submission" date="2023-01" db="EMBL/GenBank/DDBJ databases">
        <title>Analysis of 21 Apiospora genomes using comparative genomics revels a genus with tremendous synthesis potential of carbohydrate active enzymes and secondary metabolites.</title>
        <authorList>
            <person name="Sorensen T."/>
        </authorList>
    </citation>
    <scope>NUCLEOTIDE SEQUENCE [LARGE SCALE GENOMIC DNA]</scope>
    <source>
        <strain evidence="2 3">CBS 33761</strain>
    </source>
</reference>